<name>A0ABW5J7L3_9BACT</name>
<evidence type="ECO:0000259" key="2">
    <source>
        <dbReference type="Pfam" id="PF12146"/>
    </source>
</evidence>
<dbReference type="SUPFAM" id="SSF53474">
    <property type="entry name" value="alpha/beta-Hydrolases"/>
    <property type="match status" value="1"/>
</dbReference>
<reference evidence="4" key="1">
    <citation type="journal article" date="2019" name="Int. J. Syst. Evol. Microbiol.">
        <title>The Global Catalogue of Microorganisms (GCM) 10K type strain sequencing project: providing services to taxonomists for standard genome sequencing and annotation.</title>
        <authorList>
            <consortium name="The Broad Institute Genomics Platform"/>
            <consortium name="The Broad Institute Genome Sequencing Center for Infectious Disease"/>
            <person name="Wu L."/>
            <person name="Ma J."/>
        </authorList>
    </citation>
    <scope>NUCLEOTIDE SEQUENCE [LARGE SCALE GENOMIC DNA]</scope>
    <source>
        <strain evidence="4">KCTC 52344</strain>
    </source>
</reference>
<dbReference type="InterPro" id="IPR022742">
    <property type="entry name" value="Hydrolase_4"/>
</dbReference>
<dbReference type="Gene3D" id="3.40.50.1820">
    <property type="entry name" value="alpha/beta hydrolase"/>
    <property type="match status" value="1"/>
</dbReference>
<dbReference type="InterPro" id="IPR029058">
    <property type="entry name" value="AB_hydrolase_fold"/>
</dbReference>
<dbReference type="Proteomes" id="UP001597510">
    <property type="component" value="Unassembled WGS sequence"/>
</dbReference>
<evidence type="ECO:0000313" key="3">
    <source>
        <dbReference type="EMBL" id="MFD2521783.1"/>
    </source>
</evidence>
<keyword evidence="1" id="KW-0472">Membrane</keyword>
<accession>A0ABW5J7L3</accession>
<dbReference type="InterPro" id="IPR051044">
    <property type="entry name" value="MAG_DAG_Lipase"/>
</dbReference>
<proteinExistence type="predicted"/>
<organism evidence="3 4">
    <name type="scientific">Emticicia soli</name>
    <dbReference type="NCBI Taxonomy" id="2027878"/>
    <lineage>
        <taxon>Bacteria</taxon>
        <taxon>Pseudomonadati</taxon>
        <taxon>Bacteroidota</taxon>
        <taxon>Cytophagia</taxon>
        <taxon>Cytophagales</taxon>
        <taxon>Leadbetterellaceae</taxon>
        <taxon>Emticicia</taxon>
    </lineage>
</organism>
<keyword evidence="4" id="KW-1185">Reference proteome</keyword>
<keyword evidence="1" id="KW-0812">Transmembrane</keyword>
<feature type="transmembrane region" description="Helical" evidence="1">
    <location>
        <begin position="12"/>
        <end position="29"/>
    </location>
</feature>
<feature type="domain" description="Serine aminopeptidase S33" evidence="2">
    <location>
        <begin position="82"/>
        <end position="301"/>
    </location>
</feature>
<dbReference type="RefSeq" id="WP_340236058.1">
    <property type="nucleotide sequence ID" value="NZ_JBBEWC010000005.1"/>
</dbReference>
<evidence type="ECO:0000256" key="1">
    <source>
        <dbReference type="SAM" id="Phobius"/>
    </source>
</evidence>
<keyword evidence="3" id="KW-0378">Hydrolase</keyword>
<dbReference type="EMBL" id="JBHULC010000011">
    <property type="protein sequence ID" value="MFD2521783.1"/>
    <property type="molecule type" value="Genomic_DNA"/>
</dbReference>
<keyword evidence="1" id="KW-1133">Transmembrane helix</keyword>
<sequence>MNKILRKTLYSFLFLVVGIVIIGLILAFLPSESRTHHVGVTPEEAANLRETFTGPHHVFTTTDGEKIFLRRWNPDSIVPAKKDIAVLIFHGITAYSGPYEMAGKPISAGGYTTFGVDYRGHGLSGGNRGDNPGKDRWIADLAESVKFVKTLGFSKVIVLGHSLGVASAICAANAVPDDIAGLILLSGAYEGRKGVQAQPTFFQKAKIVASSIVRPSYQAVEYYREGMIVTKDPLFNFRYTLRFVSMLNVKELRLQKGYNIPVLVGMGDKDELFSLEKAREFYDLIPSTKKEFLVMKDTNHAKIPLESWQQCVAWIDRNFAQ</sequence>
<comment type="caution">
    <text evidence="3">The sequence shown here is derived from an EMBL/GenBank/DDBJ whole genome shotgun (WGS) entry which is preliminary data.</text>
</comment>
<dbReference type="Pfam" id="PF12146">
    <property type="entry name" value="Hydrolase_4"/>
    <property type="match status" value="1"/>
</dbReference>
<dbReference type="GO" id="GO:0016787">
    <property type="term" value="F:hydrolase activity"/>
    <property type="evidence" value="ECO:0007669"/>
    <property type="project" value="UniProtKB-KW"/>
</dbReference>
<evidence type="ECO:0000313" key="4">
    <source>
        <dbReference type="Proteomes" id="UP001597510"/>
    </source>
</evidence>
<gene>
    <name evidence="3" type="ORF">ACFSR2_12875</name>
</gene>
<dbReference type="PANTHER" id="PTHR11614">
    <property type="entry name" value="PHOSPHOLIPASE-RELATED"/>
    <property type="match status" value="1"/>
</dbReference>
<protein>
    <submittedName>
        <fullName evidence="3">Alpha/beta hydrolase</fullName>
    </submittedName>
</protein>